<gene>
    <name evidence="1" type="ORF">HB853_05800</name>
</gene>
<comment type="caution">
    <text evidence="1">The sequence shown here is derived from an EMBL/GenBank/DDBJ whole genome shotgun (WGS) entry which is preliminary data.</text>
</comment>
<dbReference type="InterPro" id="IPR023213">
    <property type="entry name" value="CAT-like_dom_sf"/>
</dbReference>
<dbReference type="SUPFAM" id="SSF52777">
    <property type="entry name" value="CoA-dependent acyltransferases"/>
    <property type="match status" value="2"/>
</dbReference>
<organism evidence="1 2">
    <name type="scientific">Listeria welshimeri</name>
    <dbReference type="NCBI Taxonomy" id="1643"/>
    <lineage>
        <taxon>Bacteria</taxon>
        <taxon>Bacillati</taxon>
        <taxon>Bacillota</taxon>
        <taxon>Bacilli</taxon>
        <taxon>Bacillales</taxon>
        <taxon>Listeriaceae</taxon>
        <taxon>Listeria</taxon>
    </lineage>
</organism>
<dbReference type="EMBL" id="JAAROP010000003">
    <property type="protein sequence ID" value="MBC1322453.1"/>
    <property type="molecule type" value="Genomic_DNA"/>
</dbReference>
<dbReference type="Gene3D" id="3.30.559.10">
    <property type="entry name" value="Chloramphenicol acetyltransferase-like domain"/>
    <property type="match status" value="1"/>
</dbReference>
<sequence length="423" mass="48049">MMKITKYPAEPSDIKHYISGEKKKNDHHLHTVLTFDNHLNMAVLKKAVMQSTEKLPLLLCHFNETKNGAYWQESVFSADDLVFLVETTEPDAEVNRALIRKLSTENGPQICFTIVRTTTTDRLVVIMNHMLADGAGFKEYLYLLSETYSNLLENPAYHANLSLGSRSLSQIFKQFSHKEKKTILTKKAKNKTVHNPVFPLQGDPENPKVIWTKLPKANFTQIIQYAKTHEATVNDVFFAAMAQTVHQTTSESELSIDCPIDLRKYLPERKSLGITNLTANITCEINKNDDLSSLESTLQAVKKSLDPQKNSLAPLRIYYLLELIFKKKSYSFAKKASEKLYSIPKTSFTNIGIIEEDKLHFEGSTLTDCFICGSLKYAPFFQVAATTFRGELTLSTNLHGTTSDHEWQRLFLEKLMLNLPANK</sequence>
<name>A0A7X0W5B9_LISWE</name>
<dbReference type="InterPro" id="IPR052058">
    <property type="entry name" value="Alcohol_O-acetyltransferase"/>
</dbReference>
<dbReference type="Gene3D" id="3.30.559.30">
    <property type="entry name" value="Nonribosomal peptide synthetase, condensation domain"/>
    <property type="match status" value="1"/>
</dbReference>
<evidence type="ECO:0000313" key="2">
    <source>
        <dbReference type="Proteomes" id="UP000522007"/>
    </source>
</evidence>
<dbReference type="AlphaFoldDB" id="A0A7X0W5B9"/>
<proteinExistence type="predicted"/>
<protein>
    <submittedName>
        <fullName evidence="1">Module of peptide synthetase</fullName>
    </submittedName>
</protein>
<accession>A0A7X0W5B9</accession>
<dbReference type="PANTHER" id="PTHR28037">
    <property type="entry name" value="ALCOHOL O-ACETYLTRANSFERASE 1-RELATED"/>
    <property type="match status" value="1"/>
</dbReference>
<evidence type="ECO:0000313" key="1">
    <source>
        <dbReference type="EMBL" id="MBC1322453.1"/>
    </source>
</evidence>
<dbReference type="PANTHER" id="PTHR28037:SF1">
    <property type="entry name" value="ALCOHOL O-ACETYLTRANSFERASE 1-RELATED"/>
    <property type="match status" value="1"/>
</dbReference>
<dbReference type="Proteomes" id="UP000522007">
    <property type="component" value="Unassembled WGS sequence"/>
</dbReference>
<reference evidence="1 2" key="1">
    <citation type="submission" date="2020-03" db="EMBL/GenBank/DDBJ databases">
        <title>Soil Listeria distribution.</title>
        <authorList>
            <person name="Liao J."/>
            <person name="Wiedmann M."/>
        </authorList>
    </citation>
    <scope>NUCLEOTIDE SEQUENCE [LARGE SCALE GENOMIC DNA]</scope>
    <source>
        <strain evidence="1 2">FSL L7-1829</strain>
    </source>
</reference>